<dbReference type="PROSITE" id="PS51257">
    <property type="entry name" value="PROKAR_LIPOPROTEIN"/>
    <property type="match status" value="1"/>
</dbReference>
<dbReference type="PaxDb" id="584708-Apau_0128"/>
<keyword evidence="5" id="KW-1185">Reference proteome</keyword>
<dbReference type="InterPro" id="IPR012854">
    <property type="entry name" value="Cu_amine_oxidase-like_N"/>
</dbReference>
<keyword evidence="1" id="KW-0472">Membrane</keyword>
<gene>
    <name evidence="4" type="ORF">Apau_0128</name>
</gene>
<reference evidence="4 5" key="1">
    <citation type="journal article" date="2010" name="Stand. Genomic Sci.">
        <title>Non-contiguous finished genome sequence of Aminomonas paucivorans type strain (GLU-3).</title>
        <authorList>
            <person name="Pitluck S."/>
            <person name="Yasawong M."/>
            <person name="Held B."/>
            <person name="Lapidus A."/>
            <person name="Nolan M."/>
            <person name="Copeland A."/>
            <person name="Lucas S."/>
            <person name="Del Rio T.G."/>
            <person name="Tice H."/>
            <person name="Cheng J.F."/>
            <person name="Chertkov O."/>
            <person name="Goodwin L."/>
            <person name="Tapia R."/>
            <person name="Han C."/>
            <person name="Liolios K."/>
            <person name="Ivanova N."/>
            <person name="Mavromatis K."/>
            <person name="Ovchinnikova G."/>
            <person name="Pati A."/>
            <person name="Chen A."/>
            <person name="Palaniappan K."/>
            <person name="Land M."/>
            <person name="Hauser L."/>
            <person name="Chang Y.J."/>
            <person name="Jeffries C.D."/>
            <person name="Pukall R."/>
            <person name="Spring S."/>
            <person name="Rohde M."/>
            <person name="Sikorski J."/>
            <person name="Goker M."/>
            <person name="Woyke T."/>
            <person name="Bristow J."/>
            <person name="Eisen J.A."/>
            <person name="Markowitz V."/>
            <person name="Hugenholtz P."/>
            <person name="Kyrpides N.C."/>
            <person name="Klenk H.P."/>
        </authorList>
    </citation>
    <scope>NUCLEOTIDE SEQUENCE [LARGE SCALE GENOMIC DNA]</scope>
    <source>
        <strain evidence="4 5">DSM 12260</strain>
    </source>
</reference>
<dbReference type="eggNOG" id="COG3858">
    <property type="taxonomic scope" value="Bacteria"/>
</dbReference>
<evidence type="ECO:0000256" key="1">
    <source>
        <dbReference type="SAM" id="Phobius"/>
    </source>
</evidence>
<dbReference type="Proteomes" id="UP000005096">
    <property type="component" value="Chromosome"/>
</dbReference>
<keyword evidence="1" id="KW-0812">Transmembrane</keyword>
<dbReference type="OrthoDB" id="1875981at2"/>
<feature type="domain" description="Copper amine oxidase-like N-terminal" evidence="3">
    <location>
        <begin position="32"/>
        <end position="140"/>
    </location>
</feature>
<dbReference type="HOGENOM" id="CLU_030249_0_0_0"/>
<dbReference type="RefSeq" id="WP_006299706.1">
    <property type="nucleotide sequence ID" value="NZ_CM001022.1"/>
</dbReference>
<evidence type="ECO:0000256" key="2">
    <source>
        <dbReference type="SAM" id="SignalP"/>
    </source>
</evidence>
<dbReference type="SUPFAM" id="SSF55383">
    <property type="entry name" value="Copper amine oxidase, domain N"/>
    <property type="match status" value="1"/>
</dbReference>
<name>E3CWR0_9BACT</name>
<dbReference type="EMBL" id="CM001022">
    <property type="protein sequence ID" value="EFQ22565.1"/>
    <property type="molecule type" value="Genomic_DNA"/>
</dbReference>
<evidence type="ECO:0000313" key="4">
    <source>
        <dbReference type="EMBL" id="EFQ22565.1"/>
    </source>
</evidence>
<dbReference type="InterPro" id="IPR036582">
    <property type="entry name" value="Mao_N_sf"/>
</dbReference>
<keyword evidence="2" id="KW-0732">Signal</keyword>
<dbReference type="eggNOG" id="COG3547">
    <property type="taxonomic scope" value="Bacteria"/>
</dbReference>
<feature type="transmembrane region" description="Helical" evidence="1">
    <location>
        <begin position="596"/>
        <end position="617"/>
    </location>
</feature>
<organism evidence="4 5">
    <name type="scientific">Aminomonas paucivorans DSM 12260</name>
    <dbReference type="NCBI Taxonomy" id="584708"/>
    <lineage>
        <taxon>Bacteria</taxon>
        <taxon>Thermotogati</taxon>
        <taxon>Synergistota</taxon>
        <taxon>Synergistia</taxon>
        <taxon>Synergistales</taxon>
        <taxon>Synergistaceae</taxon>
        <taxon>Aminomonas</taxon>
    </lineage>
</organism>
<feature type="signal peptide" evidence="2">
    <location>
        <begin position="1"/>
        <end position="24"/>
    </location>
</feature>
<dbReference type="AlphaFoldDB" id="E3CWR0"/>
<proteinExistence type="predicted"/>
<protein>
    <submittedName>
        <fullName evidence="4">Copper amine oxidase domain protein</fullName>
    </submittedName>
</protein>
<keyword evidence="1" id="KW-1133">Transmembrane helix</keyword>
<evidence type="ECO:0000313" key="5">
    <source>
        <dbReference type="Proteomes" id="UP000005096"/>
    </source>
</evidence>
<dbReference type="Pfam" id="PF07833">
    <property type="entry name" value="Cu_amine_oxidN1"/>
    <property type="match status" value="1"/>
</dbReference>
<sequence>MTTMWKRLAPAFLLLLVLACVSWAAPGSIRVVVDGSEVKLPVPATQSGSQVVVPLKPVLEALGVTCWWESSLGPGRLTAYKGSTFVTLQAGSSMGTLQGGLVSLDVPSSLQQGWIMGPASLLSRTFGASVAWDEGSRTLTVASGPGDPPLTGKARALVEALEAAGYEVRRGAMAQLNLIDLCTWKLLPSCYGNNAGQPYLCPLLPVGATQDFPNTFPWTYRLEEREGVVILGNTPPEADYFSYRGYLTLRTFRDEGTRRRVFASLGDEVNVLSFPADGGSPFRHDFALVSTADRNLDGAVRQAAAQAGYSAFLSDTIPKPLVRMGLAADADEFGLINRAARFKDKAAGQAYLANPDVEVFRVTPRTSGVASLFGMPNLRIRGTGVFEEAAPADRAAAGGQDLLETMTELRRAILNRYGVSRDVEEMETCVWLPEGFEGIQRGIDVLGEGRDTIYLRTSGDFLLKDDPEDFVIVYGVLHNRTGKATYTNLSVYGTRYLNGVCGMDNDRLAGTAEEYLPGNPLAKYLYVAKISRRQLDAGTNVVPWGVGCNGVDLKDSIFLAFRAYLEPPTKVGPAAAELIFDRGIHFRAPSGSSGSGGGGCDAGLGMGALLPVLLLFFRRRG</sequence>
<evidence type="ECO:0000259" key="3">
    <source>
        <dbReference type="Pfam" id="PF07833"/>
    </source>
</evidence>
<dbReference type="Gene3D" id="3.30.457.10">
    <property type="entry name" value="Copper amine oxidase-like, N-terminal domain"/>
    <property type="match status" value="1"/>
</dbReference>
<dbReference type="STRING" id="584708.Apau_0128"/>
<accession>E3CWR0</accession>
<feature type="chain" id="PRO_5003167802" evidence="2">
    <location>
        <begin position="25"/>
        <end position="621"/>
    </location>
</feature>